<evidence type="ECO:0008006" key="3">
    <source>
        <dbReference type="Google" id="ProtNLM"/>
    </source>
</evidence>
<reference evidence="2" key="1">
    <citation type="submission" date="2017-09" db="EMBL/GenBank/DDBJ databases">
        <title>Depth-based differentiation of microbial function through sediment-hosted aquifers and enrichment of novel symbionts in the deep terrestrial subsurface.</title>
        <authorList>
            <person name="Probst A.J."/>
            <person name="Ladd B."/>
            <person name="Jarett J.K."/>
            <person name="Geller-Mcgrath D.E."/>
            <person name="Sieber C.M.K."/>
            <person name="Emerson J.B."/>
            <person name="Anantharaman K."/>
            <person name="Thomas B.C."/>
            <person name="Malmstrom R."/>
            <person name="Stieglmeier M."/>
            <person name="Klingl A."/>
            <person name="Woyke T."/>
            <person name="Ryan C.M."/>
            <person name="Banfield J.F."/>
        </authorList>
    </citation>
    <scope>NUCLEOTIDE SEQUENCE [LARGE SCALE GENOMIC DNA]</scope>
</reference>
<organism evidence="1 2">
    <name type="scientific">bacterium (Candidatus Gribaldobacteria) CG_4_10_14_0_2_um_filter_41_16</name>
    <dbReference type="NCBI Taxonomy" id="2014265"/>
    <lineage>
        <taxon>Bacteria</taxon>
        <taxon>Candidatus Gribaldobacteria</taxon>
    </lineage>
</organism>
<protein>
    <recommendedName>
        <fullName evidence="3">Phosphoribosyltransferase domain-containing protein</fullName>
    </recommendedName>
</protein>
<evidence type="ECO:0000313" key="1">
    <source>
        <dbReference type="EMBL" id="PJA01551.1"/>
    </source>
</evidence>
<dbReference type="AlphaFoldDB" id="A0A2M7VI75"/>
<dbReference type="InterPro" id="IPR029057">
    <property type="entry name" value="PRTase-like"/>
</dbReference>
<gene>
    <name evidence="1" type="ORF">COX74_02150</name>
</gene>
<comment type="caution">
    <text evidence="1">The sequence shown here is derived from an EMBL/GenBank/DDBJ whole genome shotgun (WGS) entry which is preliminary data.</text>
</comment>
<sequence length="281" mass="32300">MFKPSRTKEEWSRKLIVPLYTEGYIETMWNARKSVRKEKGWILKSGLWSMWFFNMRPVGSSEELFHDICTAMAEMIIANHEVDMLIGVEMAGISLTGGVSRAMYDMGYPIKHGYTRPLPKKVRNPMKCLELIKEIDGQVADYSEKEYVEGRLELATNIAILDDIATDLGSKIIARQIVLWQAGLRKIKVNCSDLLYFLNRTKGNKQKGLDFANEKESELCPEGLSVDYMVEISDCLGWLKKLMRPREYEVFMEYQNNPGQFQGDQGESNRREVIKMATLGV</sequence>
<dbReference type="Proteomes" id="UP000229364">
    <property type="component" value="Unassembled WGS sequence"/>
</dbReference>
<name>A0A2M7VI75_9BACT</name>
<accession>A0A2M7VI75</accession>
<dbReference type="EMBL" id="PFPR01000052">
    <property type="protein sequence ID" value="PJA01551.1"/>
    <property type="molecule type" value="Genomic_DNA"/>
</dbReference>
<proteinExistence type="predicted"/>
<dbReference type="SUPFAM" id="SSF53271">
    <property type="entry name" value="PRTase-like"/>
    <property type="match status" value="1"/>
</dbReference>
<evidence type="ECO:0000313" key="2">
    <source>
        <dbReference type="Proteomes" id="UP000229364"/>
    </source>
</evidence>
<dbReference type="Gene3D" id="3.40.50.2020">
    <property type="match status" value="1"/>
</dbReference>